<organism evidence="2 3">
    <name type="scientific">Lolium multiflorum</name>
    <name type="common">Italian ryegrass</name>
    <name type="synonym">Lolium perenne subsp. multiflorum</name>
    <dbReference type="NCBI Taxonomy" id="4521"/>
    <lineage>
        <taxon>Eukaryota</taxon>
        <taxon>Viridiplantae</taxon>
        <taxon>Streptophyta</taxon>
        <taxon>Embryophyta</taxon>
        <taxon>Tracheophyta</taxon>
        <taxon>Spermatophyta</taxon>
        <taxon>Magnoliopsida</taxon>
        <taxon>Liliopsida</taxon>
        <taxon>Poales</taxon>
        <taxon>Poaceae</taxon>
        <taxon>BOP clade</taxon>
        <taxon>Pooideae</taxon>
        <taxon>Poodae</taxon>
        <taxon>Poeae</taxon>
        <taxon>Poeae Chloroplast Group 2 (Poeae type)</taxon>
        <taxon>Loliodinae</taxon>
        <taxon>Loliinae</taxon>
        <taxon>Lolium</taxon>
    </lineage>
</organism>
<evidence type="ECO:0000313" key="3">
    <source>
        <dbReference type="Proteomes" id="UP001231189"/>
    </source>
</evidence>
<dbReference type="AlphaFoldDB" id="A0AAD8WCX4"/>
<dbReference type="EMBL" id="JAUUTY010000004">
    <property type="protein sequence ID" value="KAK1649564.1"/>
    <property type="molecule type" value="Genomic_DNA"/>
</dbReference>
<name>A0AAD8WCX4_LOLMU</name>
<keyword evidence="3" id="KW-1185">Reference proteome</keyword>
<comment type="caution">
    <text evidence="2">The sequence shown here is derived from an EMBL/GenBank/DDBJ whole genome shotgun (WGS) entry which is preliminary data.</text>
</comment>
<evidence type="ECO:0000256" key="1">
    <source>
        <dbReference type="SAM" id="MobiDB-lite"/>
    </source>
</evidence>
<accession>A0AAD8WCX4</accession>
<sequence>MLTGGRLLQRAEDDAMRTAISFSHRQVGATDAGSFCFRCFRPDSSARGRDGVDRRMNLGPNPDEIEEPSATGPNFTIRMTKRGPGGLVGETSGDALMSVSCYAHRHRYTVIDGVDFAYAIAADCTDGLLICGYTTTKDMACHARGCILASVRTDEAQAIRASLVMGGRSG</sequence>
<proteinExistence type="predicted"/>
<evidence type="ECO:0000313" key="2">
    <source>
        <dbReference type="EMBL" id="KAK1649564.1"/>
    </source>
</evidence>
<gene>
    <name evidence="2" type="ORF">QYE76_067369</name>
</gene>
<reference evidence="2" key="1">
    <citation type="submission" date="2023-07" db="EMBL/GenBank/DDBJ databases">
        <title>A chromosome-level genome assembly of Lolium multiflorum.</title>
        <authorList>
            <person name="Chen Y."/>
            <person name="Copetti D."/>
            <person name="Kolliker R."/>
            <person name="Studer B."/>
        </authorList>
    </citation>
    <scope>NUCLEOTIDE SEQUENCE</scope>
    <source>
        <strain evidence="2">02402/16</strain>
        <tissue evidence="2">Leaf</tissue>
    </source>
</reference>
<feature type="region of interest" description="Disordered" evidence="1">
    <location>
        <begin position="48"/>
        <end position="73"/>
    </location>
</feature>
<dbReference type="Proteomes" id="UP001231189">
    <property type="component" value="Unassembled WGS sequence"/>
</dbReference>
<protein>
    <submittedName>
        <fullName evidence="2">Uncharacterized protein</fullName>
    </submittedName>
</protein>